<dbReference type="AlphaFoldDB" id="A0A2P2P3I5"/>
<sequence>MLFQRALNRKVGYKTEEKYMNLKRYKVQSLILHVMYKEI</sequence>
<protein>
    <submittedName>
        <fullName evidence="1">Uncharacterized protein</fullName>
    </submittedName>
</protein>
<name>A0A2P2P3I5_RHIMU</name>
<organism evidence="1">
    <name type="scientific">Rhizophora mucronata</name>
    <name type="common">Asiatic mangrove</name>
    <dbReference type="NCBI Taxonomy" id="61149"/>
    <lineage>
        <taxon>Eukaryota</taxon>
        <taxon>Viridiplantae</taxon>
        <taxon>Streptophyta</taxon>
        <taxon>Embryophyta</taxon>
        <taxon>Tracheophyta</taxon>
        <taxon>Spermatophyta</taxon>
        <taxon>Magnoliopsida</taxon>
        <taxon>eudicotyledons</taxon>
        <taxon>Gunneridae</taxon>
        <taxon>Pentapetalae</taxon>
        <taxon>rosids</taxon>
        <taxon>fabids</taxon>
        <taxon>Malpighiales</taxon>
        <taxon>Rhizophoraceae</taxon>
        <taxon>Rhizophora</taxon>
    </lineage>
</organism>
<dbReference type="EMBL" id="GGEC01068796">
    <property type="protein sequence ID" value="MBX49280.1"/>
    <property type="molecule type" value="Transcribed_RNA"/>
</dbReference>
<proteinExistence type="predicted"/>
<reference evidence="1" key="1">
    <citation type="submission" date="2018-02" db="EMBL/GenBank/DDBJ databases">
        <title>Rhizophora mucronata_Transcriptome.</title>
        <authorList>
            <person name="Meera S.P."/>
            <person name="Sreeshan A."/>
            <person name="Augustine A."/>
        </authorList>
    </citation>
    <scope>NUCLEOTIDE SEQUENCE</scope>
    <source>
        <tissue evidence="1">Leaf</tissue>
    </source>
</reference>
<accession>A0A2P2P3I5</accession>
<evidence type="ECO:0000313" key="1">
    <source>
        <dbReference type="EMBL" id="MBX49280.1"/>
    </source>
</evidence>